<dbReference type="InterPro" id="IPR003439">
    <property type="entry name" value="ABC_transporter-like_ATP-bd"/>
</dbReference>
<comment type="similarity">
    <text evidence="1">Belongs to the ABC transporter superfamily.</text>
</comment>
<evidence type="ECO:0000256" key="2">
    <source>
        <dbReference type="ARBA" id="ARBA00022448"/>
    </source>
</evidence>
<dbReference type="Gene3D" id="3.40.50.300">
    <property type="entry name" value="P-loop containing nucleotide triphosphate hydrolases"/>
    <property type="match status" value="1"/>
</dbReference>
<organism evidence="6 7">
    <name type="scientific">Oceanispirochaeta crateris</name>
    <dbReference type="NCBI Taxonomy" id="2518645"/>
    <lineage>
        <taxon>Bacteria</taxon>
        <taxon>Pseudomonadati</taxon>
        <taxon>Spirochaetota</taxon>
        <taxon>Spirochaetia</taxon>
        <taxon>Spirochaetales</taxon>
        <taxon>Spirochaetaceae</taxon>
        <taxon>Oceanispirochaeta</taxon>
    </lineage>
</organism>
<dbReference type="SUPFAM" id="SSF52540">
    <property type="entry name" value="P-loop containing nucleoside triphosphate hydrolases"/>
    <property type="match status" value="1"/>
</dbReference>
<keyword evidence="2" id="KW-0813">Transport</keyword>
<keyword evidence="7" id="KW-1185">Reference proteome</keyword>
<name>A0A5C1QQZ6_9SPIO</name>
<gene>
    <name evidence="6" type="ORF">EXM22_13980</name>
</gene>
<evidence type="ECO:0000313" key="6">
    <source>
        <dbReference type="EMBL" id="QEN09044.1"/>
    </source>
</evidence>
<dbReference type="KEGG" id="ock:EXM22_13980"/>
<keyword evidence="4 6" id="KW-0067">ATP-binding</keyword>
<sequence>MIHLENAQFAWPNEHAVIEIKNFSINKGEKVFLKGSSGSGKTTLLSLITGIQTVQSGLLVVRGLELKKLKPHKRDLFRGDHIGYIFQQFNLLPWLSVEDNILAPILFSKVKRQKENGHHHEKVAELLNELSLDVDIKKQARNLSIGQQQRVAVARALIGNPEIIIADEPTSALDGDRRNDFMNLLFSECEKRDSTLLVVSHDSTIASRFNRVEELENINGGFHV</sequence>
<dbReference type="GO" id="GO:0005524">
    <property type="term" value="F:ATP binding"/>
    <property type="evidence" value="ECO:0007669"/>
    <property type="project" value="UniProtKB-KW"/>
</dbReference>
<reference evidence="6 7" key="1">
    <citation type="submission" date="2019-02" db="EMBL/GenBank/DDBJ databases">
        <title>Complete Genome Sequence and Methylome Analysis of free living Spirochaetas.</title>
        <authorList>
            <person name="Fomenkov A."/>
            <person name="Dubinina G."/>
            <person name="Leshcheva N."/>
            <person name="Mikheeva N."/>
            <person name="Grabovich M."/>
            <person name="Vincze T."/>
            <person name="Roberts R.J."/>
        </authorList>
    </citation>
    <scope>NUCLEOTIDE SEQUENCE [LARGE SCALE GENOMIC DNA]</scope>
    <source>
        <strain evidence="6 7">K2</strain>
    </source>
</reference>
<evidence type="ECO:0000259" key="5">
    <source>
        <dbReference type="PROSITE" id="PS50893"/>
    </source>
</evidence>
<proteinExistence type="inferred from homology"/>
<dbReference type="InterPro" id="IPR027417">
    <property type="entry name" value="P-loop_NTPase"/>
</dbReference>
<dbReference type="OrthoDB" id="9805538at2"/>
<keyword evidence="3" id="KW-0547">Nucleotide-binding</keyword>
<dbReference type="RefSeq" id="WP_149487120.1">
    <property type="nucleotide sequence ID" value="NZ_CP036150.1"/>
</dbReference>
<protein>
    <submittedName>
        <fullName evidence="6">ABC transporter ATP-binding protein</fullName>
    </submittedName>
</protein>
<accession>A0A5C1QQZ6</accession>
<dbReference type="PANTHER" id="PTHR42798">
    <property type="entry name" value="LIPOPROTEIN-RELEASING SYSTEM ATP-BINDING PROTEIN LOLD"/>
    <property type="match status" value="1"/>
</dbReference>
<evidence type="ECO:0000256" key="4">
    <source>
        <dbReference type="ARBA" id="ARBA00022840"/>
    </source>
</evidence>
<evidence type="ECO:0000256" key="3">
    <source>
        <dbReference type="ARBA" id="ARBA00022741"/>
    </source>
</evidence>
<dbReference type="AlphaFoldDB" id="A0A5C1QQZ6"/>
<dbReference type="EMBL" id="CP036150">
    <property type="protein sequence ID" value="QEN09044.1"/>
    <property type="molecule type" value="Genomic_DNA"/>
</dbReference>
<dbReference type="GO" id="GO:0016887">
    <property type="term" value="F:ATP hydrolysis activity"/>
    <property type="evidence" value="ECO:0007669"/>
    <property type="project" value="InterPro"/>
</dbReference>
<dbReference type="PANTHER" id="PTHR42798:SF7">
    <property type="entry name" value="ALPHA-D-RIBOSE 1-METHYLPHOSPHONATE 5-TRIPHOSPHATE SYNTHASE SUBUNIT PHNL"/>
    <property type="match status" value="1"/>
</dbReference>
<dbReference type="CDD" id="cd03255">
    <property type="entry name" value="ABC_MJ0796_LolCDE_FtsE"/>
    <property type="match status" value="1"/>
</dbReference>
<dbReference type="Pfam" id="PF00005">
    <property type="entry name" value="ABC_tran"/>
    <property type="match status" value="1"/>
</dbReference>
<evidence type="ECO:0000313" key="7">
    <source>
        <dbReference type="Proteomes" id="UP000324209"/>
    </source>
</evidence>
<dbReference type="Proteomes" id="UP000324209">
    <property type="component" value="Chromosome"/>
</dbReference>
<dbReference type="InterPro" id="IPR017911">
    <property type="entry name" value="MacB-like_ATP-bd"/>
</dbReference>
<feature type="domain" description="ABC transporter" evidence="5">
    <location>
        <begin position="2"/>
        <end position="224"/>
    </location>
</feature>
<dbReference type="PROSITE" id="PS50893">
    <property type="entry name" value="ABC_TRANSPORTER_2"/>
    <property type="match status" value="1"/>
</dbReference>
<dbReference type="SMART" id="SM00382">
    <property type="entry name" value="AAA"/>
    <property type="match status" value="1"/>
</dbReference>
<evidence type="ECO:0000256" key="1">
    <source>
        <dbReference type="ARBA" id="ARBA00005417"/>
    </source>
</evidence>
<dbReference type="InterPro" id="IPR003593">
    <property type="entry name" value="AAA+_ATPase"/>
</dbReference>